<dbReference type="PANTHER" id="PTHR10108:SF1144">
    <property type="entry name" value="METHYLTRANSFERASE PMT10-RELATED"/>
    <property type="match status" value="1"/>
</dbReference>
<keyword evidence="3 6" id="KW-0489">Methyltransferase</keyword>
<evidence type="ECO:0000256" key="6">
    <source>
        <dbReference type="RuleBase" id="RU366043"/>
    </source>
</evidence>
<keyword evidence="10" id="KW-1185">Reference proteome</keyword>
<dbReference type="EMBL" id="HG996471">
    <property type="protein sequence ID" value="CAG1848356.1"/>
    <property type="molecule type" value="Genomic_DNA"/>
</dbReference>
<evidence type="ECO:0000313" key="10">
    <source>
        <dbReference type="Proteomes" id="UP000012960"/>
    </source>
</evidence>
<gene>
    <name evidence="8" type="ORF">GSMUA_181510.1</name>
</gene>
<feature type="chain" id="PRO_5033611809" description="Methyltransferase" evidence="7">
    <location>
        <begin position="24"/>
        <end position="183"/>
    </location>
</feature>
<proteinExistence type="inferred from homology"/>
<keyword evidence="6" id="KW-0325">Glycoprotein</keyword>
<organism evidence="9 10">
    <name type="scientific">Musa acuminata subsp. malaccensis</name>
    <name type="common">Wild banana</name>
    <name type="synonym">Musa malaccensis</name>
    <dbReference type="NCBI Taxonomy" id="214687"/>
    <lineage>
        <taxon>Eukaryota</taxon>
        <taxon>Viridiplantae</taxon>
        <taxon>Streptophyta</taxon>
        <taxon>Embryophyta</taxon>
        <taxon>Tracheophyta</taxon>
        <taxon>Spermatophyta</taxon>
        <taxon>Magnoliopsida</taxon>
        <taxon>Liliopsida</taxon>
        <taxon>Zingiberales</taxon>
        <taxon>Musaceae</taxon>
        <taxon>Musa</taxon>
    </lineage>
</organism>
<evidence type="ECO:0000313" key="8">
    <source>
        <dbReference type="EMBL" id="CAG1848356.1"/>
    </source>
</evidence>
<evidence type="ECO:0000256" key="2">
    <source>
        <dbReference type="ARBA" id="ARBA00008361"/>
    </source>
</evidence>
<reference evidence="9" key="2">
    <citation type="submission" date="2021-05" db="UniProtKB">
        <authorList>
            <consortium name="EnsemblPlants"/>
        </authorList>
    </citation>
    <scope>IDENTIFICATION</scope>
    <source>
        <strain evidence="9">subsp. malaccensis</strain>
    </source>
</reference>
<comment type="subcellular location">
    <subcellularLocation>
        <location evidence="5">Endomembrane system</location>
        <topology evidence="5">Single-pass membrane protein</topology>
    </subcellularLocation>
    <subcellularLocation>
        <location evidence="1 6">Membrane</location>
        <topology evidence="1 6">Single-pass type II membrane protein</topology>
    </subcellularLocation>
</comment>
<dbReference type="Proteomes" id="UP000012960">
    <property type="component" value="Unplaced"/>
</dbReference>
<keyword evidence="6" id="KW-0808">Transferase</keyword>
<dbReference type="Gramene" id="Ma06_t35340.1">
    <property type="protein sequence ID" value="Ma06_p35340.1"/>
    <property type="gene ID" value="Ma06_g35340"/>
</dbReference>
<evidence type="ECO:0000256" key="5">
    <source>
        <dbReference type="ARBA" id="ARBA00037847"/>
    </source>
</evidence>
<dbReference type="GO" id="GO:0008168">
    <property type="term" value="F:methyltransferase activity"/>
    <property type="evidence" value="ECO:0007669"/>
    <property type="project" value="UniProtKB-UniRule"/>
</dbReference>
<evidence type="ECO:0000256" key="4">
    <source>
        <dbReference type="ARBA" id="ARBA00022968"/>
    </source>
</evidence>
<dbReference type="Pfam" id="PF03141">
    <property type="entry name" value="Methyltransf_29"/>
    <property type="match status" value="1"/>
</dbReference>
<evidence type="ECO:0000256" key="3">
    <source>
        <dbReference type="ARBA" id="ARBA00022603"/>
    </source>
</evidence>
<keyword evidence="4 6" id="KW-0812">Transmembrane</keyword>
<dbReference type="SUPFAM" id="SSF53335">
    <property type="entry name" value="S-adenosyl-L-methionine-dependent methyltransferases"/>
    <property type="match status" value="1"/>
</dbReference>
<evidence type="ECO:0000313" key="9">
    <source>
        <dbReference type="EnsemblPlants" id="Ma06_p35340.1"/>
    </source>
</evidence>
<dbReference type="EnsemblPlants" id="Ma06_t35340.1">
    <property type="protein sequence ID" value="Ma06_p35340.1"/>
    <property type="gene ID" value="Ma06_g35340"/>
</dbReference>
<dbReference type="GO" id="GO:0032259">
    <property type="term" value="P:methylation"/>
    <property type="evidence" value="ECO:0007669"/>
    <property type="project" value="UniProtKB-KW"/>
</dbReference>
<dbReference type="GO" id="GO:0012505">
    <property type="term" value="C:endomembrane system"/>
    <property type="evidence" value="ECO:0007669"/>
    <property type="project" value="UniProtKB-SubCell"/>
</dbReference>
<evidence type="ECO:0000256" key="7">
    <source>
        <dbReference type="SAM" id="SignalP"/>
    </source>
</evidence>
<keyword evidence="4 6" id="KW-0735">Signal-anchor</keyword>
<dbReference type="EC" id="2.1.1.-" evidence="6"/>
<dbReference type="InParanoid" id="A0A804JP03"/>
<reference evidence="8" key="1">
    <citation type="submission" date="2021-03" db="EMBL/GenBank/DDBJ databases">
        <authorList>
            <consortium name="Genoscope - CEA"/>
            <person name="William W."/>
        </authorList>
    </citation>
    <scope>NUCLEOTIDE SEQUENCE</scope>
    <source>
        <strain evidence="8">Doubled-haploid Pahang</strain>
    </source>
</reference>
<evidence type="ECO:0000256" key="1">
    <source>
        <dbReference type="ARBA" id="ARBA00004606"/>
    </source>
</evidence>
<dbReference type="PANTHER" id="PTHR10108">
    <property type="entry name" value="SAM-DEPENDENT METHYLTRANSFERASE"/>
    <property type="match status" value="1"/>
</dbReference>
<dbReference type="InterPro" id="IPR029063">
    <property type="entry name" value="SAM-dependent_MTases_sf"/>
</dbReference>
<comment type="similarity">
    <text evidence="2 6">Belongs to the methyltransferase superfamily.</text>
</comment>
<dbReference type="AlphaFoldDB" id="A0A804JP03"/>
<keyword evidence="7" id="KW-0732">Signal</keyword>
<feature type="signal peptide" evidence="7">
    <location>
        <begin position="1"/>
        <end position="23"/>
    </location>
</feature>
<name>A0A804JP03_MUSAM</name>
<dbReference type="InterPro" id="IPR004159">
    <property type="entry name" value="Put_SAM_MeTrfase"/>
</dbReference>
<accession>A0A804JP03</accession>
<sequence length="183" mass="20421">MKLVMSFFLTLSNTCLIQTLCEGCLENTFNLGRVSSRITFSGKHNIICRWFQILHLVITRVAPDVGCGVASFGAVLLSHNVSTMSIAPKYVHENQIQFALEHGVSALVAGFATHWLPYPSQAFDLIHRSRCRTNSTRDGMQFCNSWKQLLSSSYLSCLKIIVTGKVSKYWCPVLTPSTSIFLP</sequence>
<protein>
    <recommendedName>
        <fullName evidence="6">Methyltransferase</fullName>
        <ecNumber evidence="6">2.1.1.-</ecNumber>
    </recommendedName>
</protein>
<dbReference type="GO" id="GO:0016020">
    <property type="term" value="C:membrane"/>
    <property type="evidence" value="ECO:0007669"/>
    <property type="project" value="UniProtKB-SubCell"/>
</dbReference>